<feature type="compositionally biased region" description="Polar residues" evidence="4">
    <location>
        <begin position="50"/>
        <end position="61"/>
    </location>
</feature>
<feature type="region of interest" description="Disordered" evidence="4">
    <location>
        <begin position="248"/>
        <end position="451"/>
    </location>
</feature>
<evidence type="ECO:0000256" key="3">
    <source>
        <dbReference type="ARBA" id="ARBA00023242"/>
    </source>
</evidence>
<dbReference type="AlphaFoldDB" id="A0A0F4GG44"/>
<keyword evidence="7" id="KW-1185">Reference proteome</keyword>
<feature type="compositionally biased region" description="Basic and acidic residues" evidence="4">
    <location>
        <begin position="688"/>
        <end position="702"/>
    </location>
</feature>
<dbReference type="STRING" id="1047168.A0A0F4GG44"/>
<evidence type="ECO:0000256" key="4">
    <source>
        <dbReference type="SAM" id="MobiDB-lite"/>
    </source>
</evidence>
<feature type="region of interest" description="Disordered" evidence="4">
    <location>
        <begin position="39"/>
        <end position="67"/>
    </location>
</feature>
<feature type="region of interest" description="Disordered" evidence="4">
    <location>
        <begin position="1"/>
        <end position="20"/>
    </location>
</feature>
<accession>A0A0F4GG44</accession>
<keyword evidence="3" id="KW-0539">Nucleus</keyword>
<feature type="region of interest" description="Disordered" evidence="4">
    <location>
        <begin position="507"/>
        <end position="552"/>
    </location>
</feature>
<feature type="region of interest" description="Disordered" evidence="4">
    <location>
        <begin position="114"/>
        <end position="188"/>
    </location>
</feature>
<organism evidence="6 7">
    <name type="scientific">Zymoseptoria brevis</name>
    <dbReference type="NCBI Taxonomy" id="1047168"/>
    <lineage>
        <taxon>Eukaryota</taxon>
        <taxon>Fungi</taxon>
        <taxon>Dikarya</taxon>
        <taxon>Ascomycota</taxon>
        <taxon>Pezizomycotina</taxon>
        <taxon>Dothideomycetes</taxon>
        <taxon>Dothideomycetidae</taxon>
        <taxon>Mycosphaerellales</taxon>
        <taxon>Mycosphaerellaceae</taxon>
        <taxon>Zymoseptoria</taxon>
    </lineage>
</organism>
<comment type="caution">
    <text evidence="6">The sequence shown here is derived from an EMBL/GenBank/DDBJ whole genome shotgun (WGS) entry which is preliminary data.</text>
</comment>
<dbReference type="Pfam" id="PF08573">
    <property type="entry name" value="SAE2"/>
    <property type="match status" value="1"/>
</dbReference>
<evidence type="ECO:0000313" key="6">
    <source>
        <dbReference type="EMBL" id="KJX96233.1"/>
    </source>
</evidence>
<dbReference type="EMBL" id="LAFY01000684">
    <property type="protein sequence ID" value="KJX96233.1"/>
    <property type="molecule type" value="Genomic_DNA"/>
</dbReference>
<gene>
    <name evidence="6" type="ORF">TI39_contig692g00004</name>
</gene>
<proteinExistence type="predicted"/>
<feature type="compositionally biased region" description="Basic and acidic residues" evidence="4">
    <location>
        <begin position="249"/>
        <end position="258"/>
    </location>
</feature>
<feature type="compositionally biased region" description="Basic and acidic residues" evidence="4">
    <location>
        <begin position="134"/>
        <end position="155"/>
    </location>
</feature>
<keyword evidence="2" id="KW-0227">DNA damage</keyword>
<evidence type="ECO:0000259" key="5">
    <source>
        <dbReference type="Pfam" id="PF08573"/>
    </source>
</evidence>
<dbReference type="GO" id="GO:0005634">
    <property type="term" value="C:nucleus"/>
    <property type="evidence" value="ECO:0007669"/>
    <property type="project" value="UniProtKB-SubCell"/>
</dbReference>
<reference evidence="6 7" key="1">
    <citation type="submission" date="2015-03" db="EMBL/GenBank/DDBJ databases">
        <title>RNA-seq based gene annotation and comparative genomics of four Zymoseptoria species reveal species-specific pathogenicity related genes and transposable element activity.</title>
        <authorList>
            <person name="Grandaubert J."/>
            <person name="Bhattacharyya A."/>
            <person name="Stukenbrock E.H."/>
        </authorList>
    </citation>
    <scope>NUCLEOTIDE SEQUENCE [LARGE SCALE GENOMIC DNA]</scope>
    <source>
        <strain evidence="6 7">Zb18110</strain>
    </source>
</reference>
<comment type="subcellular location">
    <subcellularLocation>
        <location evidence="1">Nucleus</location>
    </subcellularLocation>
</comment>
<feature type="compositionally biased region" description="Low complexity" evidence="4">
    <location>
        <begin position="507"/>
        <end position="519"/>
    </location>
</feature>
<feature type="compositionally biased region" description="Polar residues" evidence="4">
    <location>
        <begin position="361"/>
        <end position="373"/>
    </location>
</feature>
<name>A0A0F4GG44_9PEZI</name>
<feature type="compositionally biased region" description="Polar residues" evidence="4">
    <location>
        <begin position="335"/>
        <end position="350"/>
    </location>
</feature>
<dbReference type="OrthoDB" id="5801062at2759"/>
<feature type="domain" description="DNA endonuclease activator Ctp1 C-terminal" evidence="5">
    <location>
        <begin position="578"/>
        <end position="687"/>
    </location>
</feature>
<feature type="region of interest" description="Disordered" evidence="4">
    <location>
        <begin position="675"/>
        <end position="702"/>
    </location>
</feature>
<evidence type="ECO:0000256" key="1">
    <source>
        <dbReference type="ARBA" id="ARBA00004123"/>
    </source>
</evidence>
<dbReference type="Proteomes" id="UP000033647">
    <property type="component" value="Unassembled WGS sequence"/>
</dbReference>
<feature type="compositionally biased region" description="Basic and acidic residues" evidence="4">
    <location>
        <begin position="1"/>
        <end position="11"/>
    </location>
</feature>
<dbReference type="InterPro" id="IPR013882">
    <property type="entry name" value="Ctp1_C"/>
</dbReference>
<evidence type="ECO:0000313" key="7">
    <source>
        <dbReference type="Proteomes" id="UP000033647"/>
    </source>
</evidence>
<sequence>MDNRSPQREPTLEQALNSLGRKTYRVEQLEAENAALRAQLAAQTTPAPPDQNSSSTQTTENAGVPVPRWNDLVKSYTELQARCGKLESRNSYCEQKYRESKKWVRDWKIYLDSKQELPKQPLVENTADVQAPADESRPDDAPGDTERTPRAEVTKDCTTTNDTTIGNESTTDDGTELPSSPPINGMLPERMTSQTAVHLPLASHSRVTSSQTTVDDGVEDAQQVTSVLTVKAEPSSDGPIVISTRCLKRKFDSRESPRRRIKRDPQSSPGGSIHISQEPERPQGTPAHSMHPETSDLDALGAPITTPRRPRRVSALRQRATSEEVTRHVPILRRQASSLSEGDADQQSGDDSLPSIKSHRQVQTSTINVQSRGSGDVESRVLQHPNAEALRPISGNVARLQPVNDASAGGKPGTTRRRADRNKHLLFSEDGEDKSSQQPAKQKDKAFTPPAEVRQRLEDLLNNGPSPKQNTPLQLPPRQDRLIRQRPHLPAQLITPASTVKKLSPVKKISPVKKVPPMKRTSPAKRASPVKRAERLRAPQDSPPPVRPEDEPLRIRPMETLGLSDFRINPAYMGTTFAFADPIRGKAQRRALPVCNQPGCSCSSLRTTIRMGGTALSGKSDAAALETYFGEDWMRIIGGYNAVDRKEILIQAHAHCFANAHGKHRQAFERRATPPGYWRTEFPTTQEQRGDHEEADQRERKAVEERYREAMRTGGRWKFRDE</sequence>
<evidence type="ECO:0000256" key="2">
    <source>
        <dbReference type="ARBA" id="ARBA00022763"/>
    </source>
</evidence>
<protein>
    <submittedName>
        <fullName evidence="6">SAE2-domain-containing protein</fullName>
    </submittedName>
</protein>
<feature type="compositionally biased region" description="Low complexity" evidence="4">
    <location>
        <begin position="156"/>
        <end position="169"/>
    </location>
</feature>
<dbReference type="GO" id="GO:0006281">
    <property type="term" value="P:DNA repair"/>
    <property type="evidence" value="ECO:0007669"/>
    <property type="project" value="InterPro"/>
</dbReference>